<sequence length="540" mass="60795">MAATTSSVDWKGWFASDNAEPAKKQLATTQNIKPDLVGLDQSTAAELICIKKPAHHQRVTDSELHHCLESLSLQDLHQHVAAQAAALCAAEEAWDQKRRKGWRKVRTGAQEFAVVFESFLKSFSGIVEIAKMADEAYGGAATQILSLFYATIKVKAANDEAIITAMHTITDRLPDAQIYGQVYADMTLAMMLAEAYKQTILFAKGATRYFQGRGITRAVRSIGSPTEFSDLAETLVHVFTNIRVRCEALLSQRVAFLAVQNAELLRQLKLLTDGQNIDRVRRIQKLLNRRQSDTKNILDDQLNERRKFLSLVTNHSPKELSRMRLRDLEVLPEYLAWTDTGSSLLFLHGCNHESETMPQSWLSLAVVDLVADLKKDTSSGRSVAFELCSPQETVEDIASSLISQLLDMQPSVLSDAEDEREMELRLQRNHDSGHISEKGDSSRLSEYSWVLKEVIDKYETPVYLVISHPETCGMGDLWSFIRNLLSVVAVAKNKVKILMVVRTEFWNIDERLSDIGKSLFESRHLIVARRDQTEVDVQGF</sequence>
<reference evidence="2" key="1">
    <citation type="submission" date="2023-06" db="EMBL/GenBank/DDBJ databases">
        <title>Genome-scale phylogeny and comparative genomics of the fungal order Sordariales.</title>
        <authorList>
            <consortium name="Lawrence Berkeley National Laboratory"/>
            <person name="Hensen N."/>
            <person name="Bonometti L."/>
            <person name="Westerberg I."/>
            <person name="Brannstrom I.O."/>
            <person name="Guillou S."/>
            <person name="Cros-Aarteil S."/>
            <person name="Calhoun S."/>
            <person name="Haridas S."/>
            <person name="Kuo A."/>
            <person name="Mondo S."/>
            <person name="Pangilinan J."/>
            <person name="Riley R."/>
            <person name="Labutti K."/>
            <person name="Andreopoulos B."/>
            <person name="Lipzen A."/>
            <person name="Chen C."/>
            <person name="Yanf M."/>
            <person name="Daum C."/>
            <person name="Ng V."/>
            <person name="Clum A."/>
            <person name="Steindorff A."/>
            <person name="Ohm R."/>
            <person name="Martin F."/>
            <person name="Silar P."/>
            <person name="Natvig D."/>
            <person name="Lalanne C."/>
            <person name="Gautier V."/>
            <person name="Ament-Velasquez S.L."/>
            <person name="Kruys A."/>
            <person name="Hutchinson M.I."/>
            <person name="Powell A.J."/>
            <person name="Barry K."/>
            <person name="Miller A.N."/>
            <person name="Grigoriev I.V."/>
            <person name="Debuchy R."/>
            <person name="Gladieux P."/>
            <person name="Thoren M.H."/>
            <person name="Johannesson H."/>
        </authorList>
    </citation>
    <scope>NUCLEOTIDE SEQUENCE</scope>
    <source>
        <strain evidence="2">PSN4</strain>
    </source>
</reference>
<proteinExistence type="predicted"/>
<gene>
    <name evidence="2" type="ORF">QBC47DRAFT_395554</name>
</gene>
<evidence type="ECO:0000313" key="3">
    <source>
        <dbReference type="Proteomes" id="UP001239445"/>
    </source>
</evidence>
<evidence type="ECO:0000313" key="2">
    <source>
        <dbReference type="EMBL" id="KAK1749637.1"/>
    </source>
</evidence>
<dbReference type="EMBL" id="MU839854">
    <property type="protein sequence ID" value="KAK1749637.1"/>
    <property type="molecule type" value="Genomic_DNA"/>
</dbReference>
<dbReference type="Pfam" id="PF24809">
    <property type="entry name" value="DUF7708"/>
    <property type="match status" value="1"/>
</dbReference>
<protein>
    <recommendedName>
        <fullName evidence="1">DUF7708 domain-containing protein</fullName>
    </recommendedName>
</protein>
<dbReference type="AlphaFoldDB" id="A0AAJ0F155"/>
<keyword evidence="3" id="KW-1185">Reference proteome</keyword>
<comment type="caution">
    <text evidence="2">The sequence shown here is derived from an EMBL/GenBank/DDBJ whole genome shotgun (WGS) entry which is preliminary data.</text>
</comment>
<feature type="domain" description="DUF7708" evidence="1">
    <location>
        <begin position="115"/>
        <end position="243"/>
    </location>
</feature>
<name>A0AAJ0F155_9PEZI</name>
<accession>A0AAJ0F155</accession>
<evidence type="ECO:0000259" key="1">
    <source>
        <dbReference type="Pfam" id="PF24809"/>
    </source>
</evidence>
<dbReference type="InterPro" id="IPR056125">
    <property type="entry name" value="DUF7708"/>
</dbReference>
<organism evidence="2 3">
    <name type="scientific">Echria macrotheca</name>
    <dbReference type="NCBI Taxonomy" id="438768"/>
    <lineage>
        <taxon>Eukaryota</taxon>
        <taxon>Fungi</taxon>
        <taxon>Dikarya</taxon>
        <taxon>Ascomycota</taxon>
        <taxon>Pezizomycotina</taxon>
        <taxon>Sordariomycetes</taxon>
        <taxon>Sordariomycetidae</taxon>
        <taxon>Sordariales</taxon>
        <taxon>Schizotheciaceae</taxon>
        <taxon>Echria</taxon>
    </lineage>
</organism>
<dbReference type="Proteomes" id="UP001239445">
    <property type="component" value="Unassembled WGS sequence"/>
</dbReference>